<dbReference type="Gene3D" id="3.30.1330.60">
    <property type="entry name" value="OmpA-like domain"/>
    <property type="match status" value="1"/>
</dbReference>
<dbReference type="PANTHER" id="PTHR30329">
    <property type="entry name" value="STATOR ELEMENT OF FLAGELLAR MOTOR COMPLEX"/>
    <property type="match status" value="1"/>
</dbReference>
<evidence type="ECO:0000313" key="6">
    <source>
        <dbReference type="EMBL" id="GGE55575.1"/>
    </source>
</evidence>
<dbReference type="Pfam" id="PF00691">
    <property type="entry name" value="OmpA"/>
    <property type="match status" value="1"/>
</dbReference>
<dbReference type="PRINTS" id="PR01021">
    <property type="entry name" value="OMPADOMAIN"/>
</dbReference>
<accession>A0A4R2HJ48</accession>
<dbReference type="AlphaFoldDB" id="A0A4R2HJ48"/>
<reference evidence="7 8" key="3">
    <citation type="submission" date="2019-03" db="EMBL/GenBank/DDBJ databases">
        <title>Genomic Encyclopedia of Type Strains, Phase IV (KMG-IV): sequencing the most valuable type-strain genomes for metagenomic binning, comparative biology and taxonomic classification.</title>
        <authorList>
            <person name="Goeker M."/>
        </authorList>
    </citation>
    <scope>NUCLEOTIDE SEQUENCE [LARGE SCALE GENOMIC DNA]</scope>
    <source>
        <strain evidence="7 8">DSM 103236</strain>
    </source>
</reference>
<dbReference type="GO" id="GO:0009279">
    <property type="term" value="C:cell outer membrane"/>
    <property type="evidence" value="ECO:0007669"/>
    <property type="project" value="UniProtKB-SubCell"/>
</dbReference>
<reference evidence="6" key="1">
    <citation type="journal article" date="2014" name="Int. J. Syst. Evol. Microbiol.">
        <title>Complete genome of a new Firmicutes species belonging to the dominant human colonic microbiota ('Ruminococcus bicirculans') reveals two chromosomes and a selective capacity to utilize plant glucans.</title>
        <authorList>
            <consortium name="NISC Comparative Sequencing Program"/>
            <person name="Wegmann U."/>
            <person name="Louis P."/>
            <person name="Goesmann A."/>
            <person name="Henrissat B."/>
            <person name="Duncan S.H."/>
            <person name="Flint H.J."/>
        </authorList>
    </citation>
    <scope>NUCLEOTIDE SEQUENCE</scope>
    <source>
        <strain evidence="6">CGMCC 1.15644</strain>
    </source>
</reference>
<evidence type="ECO:0000256" key="3">
    <source>
        <dbReference type="ARBA" id="ARBA00023237"/>
    </source>
</evidence>
<gene>
    <name evidence="7" type="ORF">EV200_102707</name>
    <name evidence="6" type="ORF">GCM10011413_22430</name>
</gene>
<evidence type="ECO:0000256" key="2">
    <source>
        <dbReference type="ARBA" id="ARBA00023136"/>
    </source>
</evidence>
<dbReference type="SUPFAM" id="SSF48452">
    <property type="entry name" value="TPR-like"/>
    <property type="match status" value="1"/>
</dbReference>
<organism evidence="7 8">
    <name type="scientific">Pedobacter psychrotolerans</name>
    <dbReference type="NCBI Taxonomy" id="1843235"/>
    <lineage>
        <taxon>Bacteria</taxon>
        <taxon>Pseudomonadati</taxon>
        <taxon>Bacteroidota</taxon>
        <taxon>Sphingobacteriia</taxon>
        <taxon>Sphingobacteriales</taxon>
        <taxon>Sphingobacteriaceae</taxon>
        <taxon>Pedobacter</taxon>
    </lineage>
</organism>
<feature type="domain" description="OmpA-like" evidence="5">
    <location>
        <begin position="533"/>
        <end position="652"/>
    </location>
</feature>
<evidence type="ECO:0000256" key="1">
    <source>
        <dbReference type="ARBA" id="ARBA00004442"/>
    </source>
</evidence>
<keyword evidence="2 4" id="KW-0472">Membrane</keyword>
<reference evidence="9" key="2">
    <citation type="journal article" date="2019" name="Int. J. Syst. Evol. Microbiol.">
        <title>The Global Catalogue of Microorganisms (GCM) 10K type strain sequencing project: providing services to taxonomists for standard genome sequencing and annotation.</title>
        <authorList>
            <consortium name="The Broad Institute Genomics Platform"/>
            <consortium name="The Broad Institute Genome Sequencing Center for Infectious Disease"/>
            <person name="Wu L."/>
            <person name="Ma J."/>
        </authorList>
    </citation>
    <scope>NUCLEOTIDE SEQUENCE [LARGE SCALE GENOMIC DNA]</scope>
    <source>
        <strain evidence="9">CGMCC 1.15644</strain>
    </source>
</reference>
<proteinExistence type="predicted"/>
<dbReference type="SUPFAM" id="SSF103088">
    <property type="entry name" value="OmpA-like"/>
    <property type="match status" value="1"/>
</dbReference>
<evidence type="ECO:0000313" key="9">
    <source>
        <dbReference type="Proteomes" id="UP000622648"/>
    </source>
</evidence>
<dbReference type="InterPro" id="IPR050330">
    <property type="entry name" value="Bact_OuterMem_StrucFunc"/>
</dbReference>
<reference evidence="6" key="4">
    <citation type="submission" date="2024-05" db="EMBL/GenBank/DDBJ databases">
        <authorList>
            <person name="Sun Q."/>
            <person name="Zhou Y."/>
        </authorList>
    </citation>
    <scope>NUCLEOTIDE SEQUENCE</scope>
    <source>
        <strain evidence="6">CGMCC 1.15644</strain>
    </source>
</reference>
<dbReference type="CDD" id="cd07185">
    <property type="entry name" value="OmpA_C-like"/>
    <property type="match status" value="1"/>
</dbReference>
<evidence type="ECO:0000313" key="7">
    <source>
        <dbReference type="EMBL" id="TCO29282.1"/>
    </source>
</evidence>
<evidence type="ECO:0000313" key="8">
    <source>
        <dbReference type="Proteomes" id="UP000295684"/>
    </source>
</evidence>
<dbReference type="EMBL" id="SLWO01000002">
    <property type="protein sequence ID" value="TCO29282.1"/>
    <property type="molecule type" value="Genomic_DNA"/>
</dbReference>
<name>A0A4R2HJ48_9SPHI</name>
<comment type="caution">
    <text evidence="7">The sequence shown here is derived from an EMBL/GenBank/DDBJ whole genome shotgun (WGS) entry which is preliminary data.</text>
</comment>
<dbReference type="OrthoDB" id="9809364at2"/>
<dbReference type="InterPro" id="IPR006664">
    <property type="entry name" value="OMP_bac"/>
</dbReference>
<dbReference type="InterPro" id="IPR036737">
    <property type="entry name" value="OmpA-like_sf"/>
</dbReference>
<dbReference type="Proteomes" id="UP000622648">
    <property type="component" value="Unassembled WGS sequence"/>
</dbReference>
<sequence>MNINLKYILLPLFAAMFFCNEGKTQEQLSLRDKAKLKYDSYDYAQAIPTYLKLVDVKNPRMTDIEKLAYCYDQINDYEAAENWFSRLITFPESKDENLLAYGAVLKSNLRYKEAKKVFESYAQKTGDHKKVLNDIMGCDSAQVWLSKPTAHVLNNEASVNTANAEFSVFPMVGNAYYTGEAETSESIKISGRTGNPYLRIFKAEMAENSTLSMPTLDAASYNIGTYHIGPVASNRAGDMLFVSRTYVGKKDSEIEKVGNRKFRTNNIELFIYTKKGDQWEMKPFPYNNVSKYSLGQACLSLDEKTLYFSSDMPGTMGSTDIWYSTLQSDGGWSKPENAGKDINTSGSEMFSEIGVDGQLYYSSNGLPGMGGLDIFVAKGEQHSWTTPINLHYPINSPGDDFAFIRMSLPSADLGTGYLSSNRKGGKGNDDIYSFGIQKPKIILALKGVTFDKTTRAILPLTDVTLMADARRVVGKQLTADSSKYFFELDQNTNYTLLGQKTRYYSDSTLVTTVGLTKSDTLEVNLYLQPLFVVGTKIEIKNIHYDFDKDNIRPDAAKILDETVRIMRDNPTLEIEMGSHTDSRGVDIYNIDLSQRRAQSAVNYLVSRGIDRSRMKAKGYGETQLLNRCKNGVACSVAEHQANRRTEFKIVKY</sequence>
<dbReference type="InterPro" id="IPR006665">
    <property type="entry name" value="OmpA-like"/>
</dbReference>
<comment type="subcellular location">
    <subcellularLocation>
        <location evidence="1">Cell outer membrane</location>
    </subcellularLocation>
</comment>
<dbReference type="Proteomes" id="UP000295684">
    <property type="component" value="Unassembled WGS sequence"/>
</dbReference>
<keyword evidence="9" id="KW-1185">Reference proteome</keyword>
<dbReference type="InterPro" id="IPR011990">
    <property type="entry name" value="TPR-like_helical_dom_sf"/>
</dbReference>
<evidence type="ECO:0000256" key="4">
    <source>
        <dbReference type="PROSITE-ProRule" id="PRU00473"/>
    </source>
</evidence>
<dbReference type="Gene3D" id="1.25.40.10">
    <property type="entry name" value="Tetratricopeptide repeat domain"/>
    <property type="match status" value="1"/>
</dbReference>
<evidence type="ECO:0000259" key="5">
    <source>
        <dbReference type="PROSITE" id="PS51123"/>
    </source>
</evidence>
<dbReference type="EMBL" id="BMJO01000003">
    <property type="protein sequence ID" value="GGE55575.1"/>
    <property type="molecule type" value="Genomic_DNA"/>
</dbReference>
<dbReference type="RefSeq" id="WP_132530606.1">
    <property type="nucleotide sequence ID" value="NZ_BMJO01000003.1"/>
</dbReference>
<dbReference type="PANTHER" id="PTHR30329:SF21">
    <property type="entry name" value="LIPOPROTEIN YIAD-RELATED"/>
    <property type="match status" value="1"/>
</dbReference>
<keyword evidence="3" id="KW-0998">Cell outer membrane</keyword>
<protein>
    <submittedName>
        <fullName evidence="6">Cell envelope biogenesis protein OmpA</fullName>
    </submittedName>
    <submittedName>
        <fullName evidence="7">OmpA family protein</fullName>
    </submittedName>
</protein>
<dbReference type="PROSITE" id="PS51123">
    <property type="entry name" value="OMPA_2"/>
    <property type="match status" value="1"/>
</dbReference>